<accession>A0A7X4VWH5</accession>
<proteinExistence type="predicted"/>
<evidence type="ECO:0000313" key="4">
    <source>
        <dbReference type="EMBL" id="NAW11599.1"/>
    </source>
</evidence>
<comment type="function">
    <text evidence="1">May be involved in the biogenesis of curli organelles.</text>
</comment>
<dbReference type="EMBL" id="WUTS01000001">
    <property type="protein sequence ID" value="NAW11599.1"/>
    <property type="molecule type" value="Genomic_DNA"/>
</dbReference>
<protein>
    <recommendedName>
        <fullName evidence="2">Curli production assembly/transport component CsgE</fullName>
    </recommendedName>
</protein>
<evidence type="ECO:0000256" key="3">
    <source>
        <dbReference type="ARBA" id="ARBA00022729"/>
    </source>
</evidence>
<dbReference type="AlphaFoldDB" id="A0A7X4VWH5"/>
<gene>
    <name evidence="4" type="ORF">GRB80_01930</name>
</gene>
<evidence type="ECO:0000256" key="1">
    <source>
        <dbReference type="ARBA" id="ARBA00003989"/>
    </source>
</evidence>
<sequence>MQPQYALVAGCVLLLSLAWGGSRPVLAQVASDEPAMAIEESEETIETPGQAEEELERQFSLQEPGISGLVIDRTVTMTGRTFYRQFSQLSLERPVLNNVVLTVHERPSARWGSQVWITRDNNRVVYQATMSPRLSDIDGYVQAAVEQVENLVIRQTLTEALADDPDLADEEL</sequence>
<keyword evidence="3" id="KW-0732">Signal</keyword>
<keyword evidence="5" id="KW-1185">Reference proteome</keyword>
<name>A0A7X4VWH5_9GAMM</name>
<dbReference type="Pfam" id="PF10627">
    <property type="entry name" value="CsgE"/>
    <property type="match status" value="1"/>
</dbReference>
<evidence type="ECO:0000256" key="2">
    <source>
        <dbReference type="ARBA" id="ARBA00014024"/>
    </source>
</evidence>
<comment type="caution">
    <text evidence="4">The sequence shown here is derived from an EMBL/GenBank/DDBJ whole genome shotgun (WGS) entry which is preliminary data.</text>
</comment>
<organism evidence="4 5">
    <name type="scientific">Halomonas icarae</name>
    <dbReference type="NCBI Taxonomy" id="2691040"/>
    <lineage>
        <taxon>Bacteria</taxon>
        <taxon>Pseudomonadati</taxon>
        <taxon>Pseudomonadota</taxon>
        <taxon>Gammaproteobacteria</taxon>
        <taxon>Oceanospirillales</taxon>
        <taxon>Halomonadaceae</taxon>
        <taxon>Halomonas</taxon>
    </lineage>
</organism>
<dbReference type="RefSeq" id="WP_161422367.1">
    <property type="nucleotide sequence ID" value="NZ_JARWMY010000014.1"/>
</dbReference>
<dbReference type="Proteomes" id="UP000448235">
    <property type="component" value="Unassembled WGS sequence"/>
</dbReference>
<evidence type="ECO:0000313" key="5">
    <source>
        <dbReference type="Proteomes" id="UP000448235"/>
    </source>
</evidence>
<dbReference type="InterPro" id="IPR018900">
    <property type="entry name" value="Curli_CsgE"/>
</dbReference>
<reference evidence="4 5" key="1">
    <citation type="submission" date="2019-12" db="EMBL/GenBank/DDBJ databases">
        <title>Draft genome sequencing of Halomonas icarensis D1-1.</title>
        <authorList>
            <person name="Pandiyan K."/>
            <person name="Kushwaha P."/>
            <person name="Gowdham M."/>
            <person name="Chakdar H."/>
            <person name="Singh A."/>
            <person name="Kumar M."/>
            <person name="Saxena A.K."/>
        </authorList>
    </citation>
    <scope>NUCLEOTIDE SEQUENCE [LARGE SCALE GENOMIC DNA]</scope>
    <source>
        <strain evidence="4 5">D1-1</strain>
    </source>
</reference>